<dbReference type="Gene3D" id="3.90.1530.30">
    <property type="match status" value="1"/>
</dbReference>
<dbReference type="EMBL" id="WQMS01000007">
    <property type="protein sequence ID" value="MVO77586.1"/>
    <property type="molecule type" value="Genomic_DNA"/>
</dbReference>
<sequence length="604" mass="65054">MELRHIELGQLCVSAANMRAKAKPDISNILPSVRARGVLVPLIVRPRACPVTRQSDDEGAVTDGSADSFEIVAGKRRYFAAVTVAEEAGEIEPLPCAVMEAGDDAAALEASLIENVARLDPDEVTRWESFTRLVREGRTPEQIALTFGLAELQVKRTLALGNLLPRIRQLYRREEINAASIRHLTLASKERQREWLALFEADPLRCPMGHSLKAWLFGGESIPTKAALFDLTSYDGATVSDLFGEDNYFACADTFWAAQNAAIEARAAEYREAGWSEVIVLPAGTHFHSWEHERCPKRKGGKVFIAVSSRGDVAIHEGYVSLKEARQRAKQASGEAPAKPVRPEVSAPLQNYIDLHRHAAVRAKLASAPSIALRLMVAHAIAGSCLWTVRVEPQRGHSDAIAESVETCPSEAAFDEKRRGVLALLGFDPETPKVTGGYEGPAGVAGLFAKLLALPDEAMLDILAIVMGETLAAGSALIELLGRELGVSMAEVWQSDDALLDWLRDREVLDAVLGEVAGETVANANASATGKVKRRIIRDCLTGENGRAKVDGWVPKWMAFPPAAYTGRGGGGTVARAAQLVELTAPEPQAETNQPSAPGLAHAA</sequence>
<dbReference type="PANTHER" id="PTHR33375">
    <property type="entry name" value="CHROMOSOME-PARTITIONING PROTEIN PARB-RELATED"/>
    <property type="match status" value="1"/>
</dbReference>
<dbReference type="SMART" id="SM00470">
    <property type="entry name" value="ParB"/>
    <property type="match status" value="1"/>
</dbReference>
<protein>
    <submittedName>
        <fullName evidence="2">Chromosome partitioning protein ParB</fullName>
    </submittedName>
</protein>
<comment type="caution">
    <text evidence="2">The sequence shown here is derived from an EMBL/GenBank/DDBJ whole genome shotgun (WGS) entry which is preliminary data.</text>
</comment>
<evidence type="ECO:0000259" key="1">
    <source>
        <dbReference type="SMART" id="SM00470"/>
    </source>
</evidence>
<dbReference type="GO" id="GO:0005694">
    <property type="term" value="C:chromosome"/>
    <property type="evidence" value="ECO:0007669"/>
    <property type="project" value="TreeGrafter"/>
</dbReference>
<proteinExistence type="predicted"/>
<evidence type="ECO:0000313" key="3">
    <source>
        <dbReference type="Proteomes" id="UP000441389"/>
    </source>
</evidence>
<accession>A0A6I4IZU5</accession>
<organism evidence="2 3">
    <name type="scientific">Sphingomonas horti</name>
    <dbReference type="NCBI Taxonomy" id="2682842"/>
    <lineage>
        <taxon>Bacteria</taxon>
        <taxon>Pseudomonadati</taxon>
        <taxon>Pseudomonadota</taxon>
        <taxon>Alphaproteobacteria</taxon>
        <taxon>Sphingomonadales</taxon>
        <taxon>Sphingomonadaceae</taxon>
        <taxon>Sphingomonas</taxon>
    </lineage>
</organism>
<dbReference type="InterPro" id="IPR036086">
    <property type="entry name" value="ParB/Sulfiredoxin_sf"/>
</dbReference>
<evidence type="ECO:0000313" key="2">
    <source>
        <dbReference type="EMBL" id="MVO77586.1"/>
    </source>
</evidence>
<dbReference type="PANTHER" id="PTHR33375:SF7">
    <property type="entry name" value="CHROMOSOME 2-PARTITIONING PROTEIN PARB-RELATED"/>
    <property type="match status" value="1"/>
</dbReference>
<dbReference type="Gene3D" id="1.10.10.2830">
    <property type="match status" value="1"/>
</dbReference>
<dbReference type="Pfam" id="PF02195">
    <property type="entry name" value="ParB_N"/>
    <property type="match status" value="1"/>
</dbReference>
<dbReference type="SUPFAM" id="SSF110849">
    <property type="entry name" value="ParB/Sulfiredoxin"/>
    <property type="match status" value="1"/>
</dbReference>
<feature type="domain" description="ParB-like N-terminal" evidence="1">
    <location>
        <begin position="4"/>
        <end position="116"/>
    </location>
</feature>
<dbReference type="InterPro" id="IPR003115">
    <property type="entry name" value="ParB_N"/>
</dbReference>
<dbReference type="AlphaFoldDB" id="A0A6I4IZU5"/>
<name>A0A6I4IZU5_9SPHN</name>
<dbReference type="Proteomes" id="UP000441389">
    <property type="component" value="Unassembled WGS sequence"/>
</dbReference>
<dbReference type="RefSeq" id="WP_157026564.1">
    <property type="nucleotide sequence ID" value="NZ_WQMS01000007.1"/>
</dbReference>
<keyword evidence="3" id="KW-1185">Reference proteome</keyword>
<reference evidence="2 3" key="1">
    <citation type="submission" date="2019-12" db="EMBL/GenBank/DDBJ databases">
        <authorList>
            <person name="Huq M.A."/>
        </authorList>
    </citation>
    <scope>NUCLEOTIDE SEQUENCE [LARGE SCALE GENOMIC DNA]</scope>
    <source>
        <strain evidence="2 3">MAH-20</strain>
    </source>
</reference>
<dbReference type="GO" id="GO:0007059">
    <property type="term" value="P:chromosome segregation"/>
    <property type="evidence" value="ECO:0007669"/>
    <property type="project" value="TreeGrafter"/>
</dbReference>
<dbReference type="InterPro" id="IPR050336">
    <property type="entry name" value="Chromosome_partition/occlusion"/>
</dbReference>
<dbReference type="SUPFAM" id="SSF109709">
    <property type="entry name" value="KorB DNA-binding domain-like"/>
    <property type="match status" value="1"/>
</dbReference>
<gene>
    <name evidence="2" type="ORF">GON01_06515</name>
</gene>